<organism evidence="1">
    <name type="scientific">Rhizophora mucronata</name>
    <name type="common">Asiatic mangrove</name>
    <dbReference type="NCBI Taxonomy" id="61149"/>
    <lineage>
        <taxon>Eukaryota</taxon>
        <taxon>Viridiplantae</taxon>
        <taxon>Streptophyta</taxon>
        <taxon>Embryophyta</taxon>
        <taxon>Tracheophyta</taxon>
        <taxon>Spermatophyta</taxon>
        <taxon>Magnoliopsida</taxon>
        <taxon>eudicotyledons</taxon>
        <taxon>Gunneridae</taxon>
        <taxon>Pentapetalae</taxon>
        <taxon>rosids</taxon>
        <taxon>fabids</taxon>
        <taxon>Malpighiales</taxon>
        <taxon>Rhizophoraceae</taxon>
        <taxon>Rhizophora</taxon>
    </lineage>
</organism>
<dbReference type="EMBL" id="GGEC01070461">
    <property type="protein sequence ID" value="MBX50945.1"/>
    <property type="molecule type" value="Transcribed_RNA"/>
</dbReference>
<reference evidence="1" key="1">
    <citation type="submission" date="2018-02" db="EMBL/GenBank/DDBJ databases">
        <title>Rhizophora mucronata_Transcriptome.</title>
        <authorList>
            <person name="Meera S.P."/>
            <person name="Sreeshan A."/>
            <person name="Augustine A."/>
        </authorList>
    </citation>
    <scope>NUCLEOTIDE SEQUENCE</scope>
    <source>
        <tissue evidence="1">Leaf</tissue>
    </source>
</reference>
<sequence>MCTFSPVKSRSRQILGRN</sequence>
<proteinExistence type="predicted"/>
<accession>A0A2P2P861</accession>
<protein>
    <submittedName>
        <fullName evidence="1">Uncharacterized protein</fullName>
    </submittedName>
</protein>
<evidence type="ECO:0000313" key="1">
    <source>
        <dbReference type="EMBL" id="MBX50945.1"/>
    </source>
</evidence>
<dbReference type="AlphaFoldDB" id="A0A2P2P861"/>
<name>A0A2P2P861_RHIMU</name>